<gene>
    <name evidence="1" type="ORF">KL86DPRO_10387</name>
</gene>
<organism evidence="1">
    <name type="scientific">uncultured delta proteobacterium</name>
    <dbReference type="NCBI Taxonomy" id="34034"/>
    <lineage>
        <taxon>Bacteria</taxon>
        <taxon>Deltaproteobacteria</taxon>
        <taxon>environmental samples</taxon>
    </lineage>
</organism>
<dbReference type="AlphaFoldDB" id="A0A212IZJ7"/>
<dbReference type="EMBL" id="FLUQ01000001">
    <property type="protein sequence ID" value="SBV92587.1"/>
    <property type="molecule type" value="Genomic_DNA"/>
</dbReference>
<evidence type="ECO:0000313" key="1">
    <source>
        <dbReference type="EMBL" id="SBV92587.1"/>
    </source>
</evidence>
<reference evidence="1" key="1">
    <citation type="submission" date="2016-04" db="EMBL/GenBank/DDBJ databases">
        <authorList>
            <person name="Evans L.H."/>
            <person name="Alamgir A."/>
            <person name="Owens N."/>
            <person name="Weber N.D."/>
            <person name="Virtaneva K."/>
            <person name="Barbian K."/>
            <person name="Babar A."/>
            <person name="Rosenke K."/>
        </authorList>
    </citation>
    <scope>NUCLEOTIDE SEQUENCE</scope>
    <source>
        <strain evidence="1">86</strain>
    </source>
</reference>
<proteinExistence type="predicted"/>
<accession>A0A212IZJ7</accession>
<protein>
    <submittedName>
        <fullName evidence="1">Uncharacterized protein</fullName>
    </submittedName>
</protein>
<sequence length="90" mass="9530">MENGYTSHTMTDEEARQILHSLLAERGIAVPAPGERGSETDTRRLVERILSPEASGALPEALARALAETFDAAAKAARDAPAANGDTEKN</sequence>
<name>A0A212IZJ7_9DELT</name>